<name>A0A4Z0NTG1_9HYPH</name>
<evidence type="ECO:0000259" key="1">
    <source>
        <dbReference type="Pfam" id="PF07969"/>
    </source>
</evidence>
<comment type="caution">
    <text evidence="2">The sequence shown here is derived from an EMBL/GenBank/DDBJ whole genome shotgun (WGS) entry which is preliminary data.</text>
</comment>
<dbReference type="SUPFAM" id="SSF51556">
    <property type="entry name" value="Metallo-dependent hydrolases"/>
    <property type="match status" value="1"/>
</dbReference>
<dbReference type="EMBL" id="SRLB01000008">
    <property type="protein sequence ID" value="TGD99437.1"/>
    <property type="molecule type" value="Genomic_DNA"/>
</dbReference>
<protein>
    <recommendedName>
        <fullName evidence="1">Amidohydrolase 3 domain-containing protein</fullName>
    </recommendedName>
</protein>
<dbReference type="InterPro" id="IPR050138">
    <property type="entry name" value="DHOase/Allantoinase_Hydrolase"/>
</dbReference>
<dbReference type="Gene3D" id="2.30.40.10">
    <property type="entry name" value="Urease, subunit C, domain 1"/>
    <property type="match status" value="1"/>
</dbReference>
<feature type="domain" description="Amidohydrolase 3" evidence="1">
    <location>
        <begin position="243"/>
        <end position="473"/>
    </location>
</feature>
<dbReference type="NCBIfam" id="NF006560">
    <property type="entry name" value="PRK09061.1"/>
    <property type="match status" value="1"/>
</dbReference>
<proteinExistence type="predicted"/>
<organism evidence="2 3">
    <name type="scientific">Methylobacterium nonmethylotrophicum</name>
    <dbReference type="NCBI Taxonomy" id="1141884"/>
    <lineage>
        <taxon>Bacteria</taxon>
        <taxon>Pseudomonadati</taxon>
        <taxon>Pseudomonadota</taxon>
        <taxon>Alphaproteobacteria</taxon>
        <taxon>Hyphomicrobiales</taxon>
        <taxon>Methylobacteriaceae</taxon>
        <taxon>Methylobacterium</taxon>
    </lineage>
</organism>
<reference evidence="2 3" key="1">
    <citation type="submission" date="2019-04" db="EMBL/GenBank/DDBJ databases">
        <authorList>
            <person name="Feng G."/>
            <person name="Zhu H."/>
        </authorList>
    </citation>
    <scope>NUCLEOTIDE SEQUENCE [LARGE SCALE GENOMIC DNA]</scope>
    <source>
        <strain evidence="2 3">6HR-1</strain>
    </source>
</reference>
<dbReference type="PANTHER" id="PTHR43668:SF2">
    <property type="entry name" value="ALLANTOINASE"/>
    <property type="match status" value="1"/>
</dbReference>
<dbReference type="AlphaFoldDB" id="A0A4Z0NTG1"/>
<dbReference type="GO" id="GO:0016811">
    <property type="term" value="F:hydrolase activity, acting on carbon-nitrogen (but not peptide) bonds, in linear amides"/>
    <property type="evidence" value="ECO:0007669"/>
    <property type="project" value="InterPro"/>
</dbReference>
<gene>
    <name evidence="2" type="ORF">EU555_13105</name>
</gene>
<dbReference type="OrthoDB" id="9766983at2"/>
<dbReference type="InterPro" id="IPR013108">
    <property type="entry name" value="Amidohydro_3"/>
</dbReference>
<keyword evidence="3" id="KW-1185">Reference proteome</keyword>
<dbReference type="GO" id="GO:0006145">
    <property type="term" value="P:purine nucleobase catabolic process"/>
    <property type="evidence" value="ECO:0007669"/>
    <property type="project" value="TreeGrafter"/>
</dbReference>
<dbReference type="Gene3D" id="3.30.1490.130">
    <property type="entry name" value="D-aminoacylase. Domain 3"/>
    <property type="match status" value="1"/>
</dbReference>
<sequence>MHDLVLSGGRVVDPESGFDGIADLALADGKIAGIGRDLGPARRVLPVDGLVVAPGFIDLHAHGQCVAADRMQAFDGVTTSLELELGVWPVARWYDEQAHAGRVLHYGAATGWVFARIAAMTAQQTESSIAGMGRAMQDRRWADHAASAAETADIVARVRAGLDQGGLGIGFPNAYAPGAGVKELSELCSLAARVGTPTFTHVAYMSNIDPLSSVEAYTRLIGLAGSTGAHMHICHFNSTSLQDVERSAELVRNAQAQGLKVTVEAYPYGTGSTVVGAVFFADPAFPERTGGGYASVETLATGHRFADRDEILAAQEDDPGALVLWHFLDTAANERHRALLDVSVLFPGGAIASDAVPWLMPDGTTYAGDAWPLPDEAVSHPRSSGTFTRFLREWVRERQAVSLIEGLAKCTLIPAQLLEASTPAMREKGRLKAGCDADIVCFDLATLTDRADFRHPNRPSEGVRHLLVGGEAVIADGALVREARPGRPVRRPVAA</sequence>
<dbReference type="GO" id="GO:0005737">
    <property type="term" value="C:cytoplasm"/>
    <property type="evidence" value="ECO:0007669"/>
    <property type="project" value="TreeGrafter"/>
</dbReference>
<dbReference type="InterPro" id="IPR032466">
    <property type="entry name" value="Metal_Hydrolase"/>
</dbReference>
<evidence type="ECO:0000313" key="3">
    <source>
        <dbReference type="Proteomes" id="UP000297535"/>
    </source>
</evidence>
<dbReference type="InterPro" id="IPR023100">
    <property type="entry name" value="D-aminoacylase_insert_dom_sf"/>
</dbReference>
<dbReference type="InterPro" id="IPR011059">
    <property type="entry name" value="Metal-dep_hydrolase_composite"/>
</dbReference>
<evidence type="ECO:0000313" key="2">
    <source>
        <dbReference type="EMBL" id="TGD99437.1"/>
    </source>
</evidence>
<dbReference type="RefSeq" id="WP_135415069.1">
    <property type="nucleotide sequence ID" value="NZ_SRLB01000008.1"/>
</dbReference>
<dbReference type="PANTHER" id="PTHR43668">
    <property type="entry name" value="ALLANTOINASE"/>
    <property type="match status" value="1"/>
</dbReference>
<dbReference type="Proteomes" id="UP000297535">
    <property type="component" value="Unassembled WGS sequence"/>
</dbReference>
<dbReference type="SUPFAM" id="SSF51338">
    <property type="entry name" value="Composite domain of metallo-dependent hydrolases"/>
    <property type="match status" value="1"/>
</dbReference>
<accession>A0A4Z0NTG1</accession>
<dbReference type="Pfam" id="PF07969">
    <property type="entry name" value="Amidohydro_3"/>
    <property type="match status" value="1"/>
</dbReference>
<dbReference type="Gene3D" id="3.20.20.140">
    <property type="entry name" value="Metal-dependent hydrolases"/>
    <property type="match status" value="1"/>
</dbReference>
<dbReference type="GO" id="GO:0004038">
    <property type="term" value="F:allantoinase activity"/>
    <property type="evidence" value="ECO:0007669"/>
    <property type="project" value="TreeGrafter"/>
</dbReference>